<dbReference type="SMART" id="SM00926">
    <property type="entry name" value="Molybdop_Fe4S4"/>
    <property type="match status" value="1"/>
</dbReference>
<evidence type="ECO:0000256" key="8">
    <source>
        <dbReference type="ARBA" id="ARBA00023004"/>
    </source>
</evidence>
<dbReference type="KEGG" id="apo:Arcpr_0674"/>
<keyword evidence="6" id="KW-0732">Signal</keyword>
<evidence type="ECO:0000256" key="7">
    <source>
        <dbReference type="ARBA" id="ARBA00023002"/>
    </source>
</evidence>
<dbReference type="GO" id="GO:0009055">
    <property type="term" value="F:electron transfer activity"/>
    <property type="evidence" value="ECO:0007669"/>
    <property type="project" value="TreeGrafter"/>
</dbReference>
<dbReference type="HOGENOM" id="CLU_000422_1_1_2"/>
<dbReference type="InterPro" id="IPR006311">
    <property type="entry name" value="TAT_signal"/>
</dbReference>
<keyword evidence="13" id="KW-1185">Reference proteome</keyword>
<dbReference type="Proteomes" id="UP000001901">
    <property type="component" value="Chromosome"/>
</dbReference>
<dbReference type="PaxDb" id="572546-Arcpr_0674"/>
<keyword evidence="7" id="KW-0560">Oxidoreductase</keyword>
<dbReference type="SUPFAM" id="SSF53706">
    <property type="entry name" value="Formate dehydrogenase/DMSO reductase, domains 1-3"/>
    <property type="match status" value="1"/>
</dbReference>
<dbReference type="InterPro" id="IPR006963">
    <property type="entry name" value="Mopterin_OxRdtase_4Fe-4S_dom"/>
</dbReference>
<dbReference type="NCBIfam" id="TIGR01409">
    <property type="entry name" value="TAT_signal_seq"/>
    <property type="match status" value="1"/>
</dbReference>
<evidence type="ECO:0000259" key="11">
    <source>
        <dbReference type="PROSITE" id="PS51669"/>
    </source>
</evidence>
<reference evidence="12 13" key="1">
    <citation type="journal article" date="2010" name="Stand. Genomic Sci.">
        <title>Complete genome sequence of Archaeoglobus profundus type strain (AV18).</title>
        <authorList>
            <person name="von Jan M."/>
            <person name="Lapidus A."/>
            <person name="Del Rio T.G."/>
            <person name="Copeland A."/>
            <person name="Tice H."/>
            <person name="Cheng J.F."/>
            <person name="Lucas S."/>
            <person name="Chen F."/>
            <person name="Nolan M."/>
            <person name="Goodwin L."/>
            <person name="Han C."/>
            <person name="Pitluck S."/>
            <person name="Liolios K."/>
            <person name="Ivanova N."/>
            <person name="Mavromatis K."/>
            <person name="Ovchinnikova G."/>
            <person name="Chertkov O."/>
            <person name="Pati A."/>
            <person name="Chen A."/>
            <person name="Palaniappan K."/>
            <person name="Land M."/>
            <person name="Hauser L."/>
            <person name="Chang Y.J."/>
            <person name="Jeffries C.D."/>
            <person name="Saunders E."/>
            <person name="Brettin T."/>
            <person name="Detter J.C."/>
            <person name="Chain P."/>
            <person name="Eichinger K."/>
            <person name="Huber H."/>
            <person name="Spring S."/>
            <person name="Rohde M."/>
            <person name="Goker M."/>
            <person name="Wirth R."/>
            <person name="Woyke T."/>
            <person name="Bristow J."/>
            <person name="Eisen J.A."/>
            <person name="Markowitz V."/>
            <person name="Hugenholtz P."/>
            <person name="Kyrpides N.C."/>
            <person name="Klenk H.P."/>
        </authorList>
    </citation>
    <scope>NUCLEOTIDE SEQUENCE [LARGE SCALE GENOMIC DNA]</scope>
    <source>
        <strain evidence="13">DSM 5631 / JCM 9629 / NBRC 100127 / Av18</strain>
    </source>
</reference>
<evidence type="ECO:0000313" key="13">
    <source>
        <dbReference type="Proteomes" id="UP000001901"/>
    </source>
</evidence>
<keyword evidence="5" id="KW-0479">Metal-binding</keyword>
<dbReference type="SUPFAM" id="SSF50692">
    <property type="entry name" value="ADC-like"/>
    <property type="match status" value="1"/>
</dbReference>
<dbReference type="FunFam" id="3.40.228.10:FF:000002">
    <property type="entry name" value="Formate dehydrogenase subunit alpha"/>
    <property type="match status" value="1"/>
</dbReference>
<protein>
    <submittedName>
        <fullName evidence="12">Molybdopterin oxidoreductase</fullName>
    </submittedName>
</protein>
<keyword evidence="9" id="KW-0411">Iron-sulfur</keyword>
<dbReference type="GO" id="GO:0043546">
    <property type="term" value="F:molybdopterin cofactor binding"/>
    <property type="evidence" value="ECO:0007669"/>
    <property type="project" value="InterPro"/>
</dbReference>
<dbReference type="PROSITE" id="PS00551">
    <property type="entry name" value="MOLYBDOPTERIN_PROK_1"/>
    <property type="match status" value="1"/>
</dbReference>
<dbReference type="GeneID" id="8739334"/>
<dbReference type="STRING" id="572546.Arcpr_0674"/>
<dbReference type="GO" id="GO:0030151">
    <property type="term" value="F:molybdenum ion binding"/>
    <property type="evidence" value="ECO:0007669"/>
    <property type="project" value="TreeGrafter"/>
</dbReference>
<dbReference type="Gene3D" id="2.40.40.20">
    <property type="match status" value="1"/>
</dbReference>
<dbReference type="GO" id="GO:0051539">
    <property type="term" value="F:4 iron, 4 sulfur cluster binding"/>
    <property type="evidence" value="ECO:0007669"/>
    <property type="project" value="UniProtKB-KW"/>
</dbReference>
<dbReference type="eggNOG" id="arCOG01491">
    <property type="taxonomic scope" value="Archaea"/>
</dbReference>
<dbReference type="Pfam" id="PF00384">
    <property type="entry name" value="Molybdopterin"/>
    <property type="match status" value="1"/>
</dbReference>
<comment type="cofactor">
    <cofactor evidence="1">
        <name>[4Fe-4S] cluster</name>
        <dbReference type="ChEBI" id="CHEBI:49883"/>
    </cofactor>
</comment>
<gene>
    <name evidence="12" type="ordered locus">Arcpr_0674</name>
</gene>
<evidence type="ECO:0000256" key="2">
    <source>
        <dbReference type="ARBA" id="ARBA00004196"/>
    </source>
</evidence>
<keyword evidence="4" id="KW-0004">4Fe-4S</keyword>
<dbReference type="Pfam" id="PF04879">
    <property type="entry name" value="Molybdop_Fe4S4"/>
    <property type="match status" value="1"/>
</dbReference>
<evidence type="ECO:0000313" key="12">
    <source>
        <dbReference type="EMBL" id="ADB57738.1"/>
    </source>
</evidence>
<dbReference type="InterPro" id="IPR006656">
    <property type="entry name" value="Mopterin_OxRdtase"/>
</dbReference>
<keyword evidence="8" id="KW-0408">Iron</keyword>
<feature type="domain" description="4Fe-4S Mo/W bis-MGD-type" evidence="11">
    <location>
        <begin position="48"/>
        <end position="104"/>
    </location>
</feature>
<dbReference type="eggNOG" id="arCOG01492">
    <property type="taxonomic scope" value="Archaea"/>
</dbReference>
<accession>D2RHG3</accession>
<dbReference type="InterPro" id="IPR006657">
    <property type="entry name" value="MoPterin_dinucl-bd_dom"/>
</dbReference>
<evidence type="ECO:0000256" key="6">
    <source>
        <dbReference type="ARBA" id="ARBA00022729"/>
    </source>
</evidence>
<dbReference type="PANTHER" id="PTHR43598">
    <property type="entry name" value="TUNGSTEN-CONTAINING FORMYLMETHANOFURAN DEHYDROGENASE 2 SUBUNIT B"/>
    <property type="match status" value="1"/>
</dbReference>
<dbReference type="Gene3D" id="3.40.228.10">
    <property type="entry name" value="Dimethylsulfoxide Reductase, domain 2"/>
    <property type="match status" value="1"/>
</dbReference>
<comment type="similarity">
    <text evidence="3">Belongs to the prokaryotic molybdopterin-containing oxidoreductase family.</text>
</comment>
<dbReference type="Gene3D" id="2.20.25.90">
    <property type="entry name" value="ADC-like domains"/>
    <property type="match status" value="1"/>
</dbReference>
<dbReference type="Gene3D" id="3.40.50.740">
    <property type="match status" value="1"/>
</dbReference>
<comment type="subcellular location">
    <subcellularLocation>
        <location evidence="2">Cell envelope</location>
    </subcellularLocation>
</comment>
<dbReference type="EMBL" id="CP001857">
    <property type="protein sequence ID" value="ADB57738.1"/>
    <property type="molecule type" value="Genomic_DNA"/>
</dbReference>
<dbReference type="InterPro" id="IPR019546">
    <property type="entry name" value="TAT_signal_bac_arc"/>
</dbReference>
<dbReference type="GO" id="GO:0016491">
    <property type="term" value="F:oxidoreductase activity"/>
    <property type="evidence" value="ECO:0007669"/>
    <property type="project" value="UniProtKB-KW"/>
</dbReference>
<dbReference type="AlphaFoldDB" id="D2RHG3"/>
<keyword evidence="10" id="KW-0175">Coiled coil</keyword>
<evidence type="ECO:0000256" key="3">
    <source>
        <dbReference type="ARBA" id="ARBA00010312"/>
    </source>
</evidence>
<dbReference type="GO" id="GO:0009061">
    <property type="term" value="P:anaerobic respiration"/>
    <property type="evidence" value="ECO:0007669"/>
    <property type="project" value="TreeGrafter"/>
</dbReference>
<evidence type="ECO:0000256" key="5">
    <source>
        <dbReference type="ARBA" id="ARBA00022723"/>
    </source>
</evidence>
<dbReference type="PANTHER" id="PTHR43598:SF1">
    <property type="entry name" value="FORMATE DEHYDROGENASE-O MAJOR SUBUNIT"/>
    <property type="match status" value="1"/>
</dbReference>
<dbReference type="Pfam" id="PF01568">
    <property type="entry name" value="Molydop_binding"/>
    <property type="match status" value="1"/>
</dbReference>
<dbReference type="PROSITE" id="PS51669">
    <property type="entry name" value="4FE4S_MOW_BIS_MGD"/>
    <property type="match status" value="1"/>
</dbReference>
<dbReference type="RefSeq" id="WP_012940074.1">
    <property type="nucleotide sequence ID" value="NC_013741.1"/>
</dbReference>
<dbReference type="OrthoDB" id="23466at2157"/>
<dbReference type="InterPro" id="IPR027467">
    <property type="entry name" value="MopterinOxRdtase_cofactor_BS"/>
</dbReference>
<sequence length="956" mass="109139">MKLKLTRRDFLKTSAISLAVAGGLLKYARGDIVRKAEEVQKKEQESGYKLVKTICTGCAVGCGMLAVVKDDQWLWIEPWINNPINRGKLCCKGASANYIVHSPRRLKYPMIKRNGKWEKISWDEALEIIAKKLYEVRQKYGPDAVFFAGSAKVSTEMAYLQRKFMAFWGSNNIDHQARICHSTTVAGLGNTWGYGAMTNNFNDIRNAKCIIFFSNPSEAHPVSFYHIYEAKKRGAILICCDPRFSRTAAVSDLHLQFRPGTDIALVYGICHEIIKNGWYDEEFIRQRTYGFEYFKEEVMKEDYSPENVEKITGVPAEKIRRAAYILAHNKPATVQYAMGATQHPYGSQNIRSFAILQLLLGNAGKPGGGVNAFRGHDNVQGATDMCVLSHSLPAYYGLSEAAWKHWCKVWNVDYEWIKSRFSSEEMMQKKGFTMSRFAVGATAEKYGWKLDQPSPIKVIIWWGHSTASIGDLKLVKEAFESVELLVVVDPFVETAAALPDRPDGIIILPACTEYEGEGFVTNSGRQIQWRNRVVSPRFDSREDMWILLKLVEKLDKYDPGLYAKFTANFGGKKPEEIRPEEVWDKEITVGSITIGMLGQKSWRIKRQQEYDYTFSEEDCRAYGGPCDGEYWGLPWPCWNEKHPGTPILYRNDIPVWDGGHDFRVKWGTKAPDGQSLLSGVNPQDQLSINGVKWVFAIGETFEDYIKNNMVPSGRGRARFYAWNMKDPVPKHREPLYSPRLDLIEKYPIYEDEKYGDFHYRVKIKARSWQIAWLNAKMTEVFPLIWTSGRQVEHMGGGAETRSNPILAELQPHMYVEINPKTANERGIKDGDMVAVISPRSLEYDDTPAYIIVRARVTPAVPEWLVFTPYHWAGQFQGKPYLDRFPVTDDMDTRPIVYGDSCNIVNPPGWDPETQMQATKSGICNVVRADKLQEFLSQYKSKIEQLKAELRKMKVME</sequence>
<dbReference type="PIRSF" id="PIRSF036643">
    <property type="entry name" value="FDH_alpha"/>
    <property type="match status" value="1"/>
</dbReference>
<organism evidence="12 13">
    <name type="scientific">Archaeoglobus profundus (strain DSM 5631 / JCM 9629 / NBRC 100127 / Av18)</name>
    <dbReference type="NCBI Taxonomy" id="572546"/>
    <lineage>
        <taxon>Archaea</taxon>
        <taxon>Methanobacteriati</taxon>
        <taxon>Methanobacteriota</taxon>
        <taxon>Archaeoglobi</taxon>
        <taxon>Archaeoglobales</taxon>
        <taxon>Archaeoglobaceae</taxon>
        <taxon>Archaeoglobus</taxon>
    </lineage>
</organism>
<evidence type="ECO:0000256" key="1">
    <source>
        <dbReference type="ARBA" id="ARBA00001966"/>
    </source>
</evidence>
<proteinExistence type="inferred from homology"/>
<evidence type="ECO:0000256" key="4">
    <source>
        <dbReference type="ARBA" id="ARBA00022485"/>
    </source>
</evidence>
<name>D2RHG3_ARCPA</name>
<dbReference type="PROSITE" id="PS51318">
    <property type="entry name" value="TAT"/>
    <property type="match status" value="1"/>
</dbReference>
<dbReference type="InterPro" id="IPR009010">
    <property type="entry name" value="Asp_de-COase-like_dom_sf"/>
</dbReference>
<feature type="coiled-coil region" evidence="10">
    <location>
        <begin position="928"/>
        <end position="955"/>
    </location>
</feature>
<evidence type="ECO:0000256" key="10">
    <source>
        <dbReference type="SAM" id="Coils"/>
    </source>
</evidence>
<evidence type="ECO:0000256" key="9">
    <source>
        <dbReference type="ARBA" id="ARBA00023014"/>
    </source>
</evidence>